<dbReference type="RefSeq" id="WP_095504941.1">
    <property type="nucleotide sequence ID" value="NZ_BSNC01000006.1"/>
</dbReference>
<dbReference type="InterPro" id="IPR007359">
    <property type="entry name" value="SigmaE_reg_RseC_MucC"/>
</dbReference>
<dbReference type="Pfam" id="PF04246">
    <property type="entry name" value="RseC_MucC"/>
    <property type="match status" value="1"/>
</dbReference>
<reference evidence="2" key="2">
    <citation type="submission" date="2023-01" db="EMBL/GenBank/DDBJ databases">
        <title>Draft genome sequence of Paraferrimonas sedimenticola strain NBRC 101628.</title>
        <authorList>
            <person name="Sun Q."/>
            <person name="Mori K."/>
        </authorList>
    </citation>
    <scope>NUCLEOTIDE SEQUENCE</scope>
    <source>
        <strain evidence="2">NBRC 101628</strain>
    </source>
</reference>
<evidence type="ECO:0000256" key="1">
    <source>
        <dbReference type="SAM" id="Phobius"/>
    </source>
</evidence>
<keyword evidence="1" id="KW-0472">Membrane</keyword>
<sequence>MIEELGKVVLRDGQQLVIEVSRKSACNHCDSSDNCGVSAVSKAFSDERHLIEITCEGEFQQGDLLRLGIPEDKFVKAAAWVYLVPLIGLIGGAVVGQWLQPLGAGDASAIAGAAVGAGLGWWLAKSAAKRLSRKTQPVVLQNLGRQTLVRG</sequence>
<dbReference type="PANTHER" id="PTHR35867">
    <property type="entry name" value="PROTEIN RSEC"/>
    <property type="match status" value="1"/>
</dbReference>
<keyword evidence="1" id="KW-0812">Transmembrane</keyword>
<dbReference type="EMBL" id="BSNC01000006">
    <property type="protein sequence ID" value="GLP97192.1"/>
    <property type="molecule type" value="Genomic_DNA"/>
</dbReference>
<organism evidence="2 3">
    <name type="scientific">Paraferrimonas sedimenticola</name>
    <dbReference type="NCBI Taxonomy" id="375674"/>
    <lineage>
        <taxon>Bacteria</taxon>
        <taxon>Pseudomonadati</taxon>
        <taxon>Pseudomonadota</taxon>
        <taxon>Gammaproteobacteria</taxon>
        <taxon>Alteromonadales</taxon>
        <taxon>Ferrimonadaceae</taxon>
        <taxon>Paraferrimonas</taxon>
    </lineage>
</organism>
<proteinExistence type="predicted"/>
<keyword evidence="3" id="KW-1185">Reference proteome</keyword>
<feature type="transmembrane region" description="Helical" evidence="1">
    <location>
        <begin position="107"/>
        <end position="124"/>
    </location>
</feature>
<keyword evidence="1" id="KW-1133">Transmembrane helix</keyword>
<reference evidence="2" key="1">
    <citation type="journal article" date="2014" name="Int. J. Syst. Evol. Microbiol.">
        <title>Complete genome sequence of Corynebacterium casei LMG S-19264T (=DSM 44701T), isolated from a smear-ripened cheese.</title>
        <authorList>
            <consortium name="US DOE Joint Genome Institute (JGI-PGF)"/>
            <person name="Walter F."/>
            <person name="Albersmeier A."/>
            <person name="Kalinowski J."/>
            <person name="Ruckert C."/>
        </authorList>
    </citation>
    <scope>NUCLEOTIDE SEQUENCE</scope>
    <source>
        <strain evidence="2">NBRC 101628</strain>
    </source>
</reference>
<gene>
    <name evidence="2" type="primary">rseC</name>
    <name evidence="2" type="ORF">GCM10007895_24990</name>
</gene>
<evidence type="ECO:0000313" key="2">
    <source>
        <dbReference type="EMBL" id="GLP97192.1"/>
    </source>
</evidence>
<dbReference type="PIRSF" id="PIRSF004923">
    <property type="entry name" value="RseC"/>
    <property type="match status" value="1"/>
</dbReference>
<dbReference type="PANTHER" id="PTHR35867:SF1">
    <property type="entry name" value="PROTEIN RSEC"/>
    <property type="match status" value="1"/>
</dbReference>
<name>A0AA37RZ41_9GAMM</name>
<feature type="transmembrane region" description="Helical" evidence="1">
    <location>
        <begin position="74"/>
        <end position="95"/>
    </location>
</feature>
<evidence type="ECO:0000313" key="3">
    <source>
        <dbReference type="Proteomes" id="UP001161422"/>
    </source>
</evidence>
<dbReference type="Proteomes" id="UP001161422">
    <property type="component" value="Unassembled WGS sequence"/>
</dbReference>
<comment type="caution">
    <text evidence="2">The sequence shown here is derived from an EMBL/GenBank/DDBJ whole genome shotgun (WGS) entry which is preliminary data.</text>
</comment>
<dbReference type="AlphaFoldDB" id="A0AA37RZ41"/>
<accession>A0AA37RZ41</accession>
<protein>
    <submittedName>
        <fullName evidence="2">Sigma-E factor regulatory protein RseC</fullName>
    </submittedName>
</protein>
<dbReference type="InterPro" id="IPR026268">
    <property type="entry name" value="RseC"/>
</dbReference>